<gene>
    <name evidence="2" type="ORF">EYF80_067491</name>
</gene>
<comment type="caution">
    <text evidence="2">The sequence shown here is derived from an EMBL/GenBank/DDBJ whole genome shotgun (WGS) entry which is preliminary data.</text>
</comment>
<evidence type="ECO:0000313" key="3">
    <source>
        <dbReference type="Proteomes" id="UP000314294"/>
    </source>
</evidence>
<dbReference type="Proteomes" id="UP000314294">
    <property type="component" value="Unassembled WGS sequence"/>
</dbReference>
<evidence type="ECO:0000256" key="1">
    <source>
        <dbReference type="SAM" id="MobiDB-lite"/>
    </source>
</evidence>
<protein>
    <submittedName>
        <fullName evidence="2">Uncharacterized protein</fullName>
    </submittedName>
</protein>
<evidence type="ECO:0000313" key="2">
    <source>
        <dbReference type="EMBL" id="TNN22395.1"/>
    </source>
</evidence>
<feature type="region of interest" description="Disordered" evidence="1">
    <location>
        <begin position="18"/>
        <end position="45"/>
    </location>
</feature>
<keyword evidence="3" id="KW-1185">Reference proteome</keyword>
<reference evidence="2 3" key="1">
    <citation type="submission" date="2019-03" db="EMBL/GenBank/DDBJ databases">
        <title>First draft genome of Liparis tanakae, snailfish: a comprehensive survey of snailfish specific genes.</title>
        <authorList>
            <person name="Kim W."/>
            <person name="Song I."/>
            <person name="Jeong J.-H."/>
            <person name="Kim D."/>
            <person name="Kim S."/>
            <person name="Ryu S."/>
            <person name="Song J.Y."/>
            <person name="Lee S.K."/>
        </authorList>
    </citation>
    <scope>NUCLEOTIDE SEQUENCE [LARGE SCALE GENOMIC DNA]</scope>
    <source>
        <tissue evidence="2">Muscle</tissue>
    </source>
</reference>
<proteinExistence type="predicted"/>
<accession>A0A4Z2E0U9</accession>
<sequence length="73" mass="8187">MTERRHLDGDVIIRLHFNTERPAQRHGGRAPCSKAAAERPAQRQSALLKGTAAERLLSKHGQRSWKALGSLYK</sequence>
<name>A0A4Z2E0U9_9TELE</name>
<dbReference type="AlphaFoldDB" id="A0A4Z2E0U9"/>
<dbReference type="EMBL" id="SRLO01022691">
    <property type="protein sequence ID" value="TNN22395.1"/>
    <property type="molecule type" value="Genomic_DNA"/>
</dbReference>
<organism evidence="2 3">
    <name type="scientific">Liparis tanakae</name>
    <name type="common">Tanaka's snailfish</name>
    <dbReference type="NCBI Taxonomy" id="230148"/>
    <lineage>
        <taxon>Eukaryota</taxon>
        <taxon>Metazoa</taxon>
        <taxon>Chordata</taxon>
        <taxon>Craniata</taxon>
        <taxon>Vertebrata</taxon>
        <taxon>Euteleostomi</taxon>
        <taxon>Actinopterygii</taxon>
        <taxon>Neopterygii</taxon>
        <taxon>Teleostei</taxon>
        <taxon>Neoteleostei</taxon>
        <taxon>Acanthomorphata</taxon>
        <taxon>Eupercaria</taxon>
        <taxon>Perciformes</taxon>
        <taxon>Cottioidei</taxon>
        <taxon>Cottales</taxon>
        <taxon>Liparidae</taxon>
        <taxon>Liparis</taxon>
    </lineage>
</organism>